<proteinExistence type="predicted"/>
<evidence type="ECO:0000313" key="2">
    <source>
        <dbReference type="Proteomes" id="UP001156682"/>
    </source>
</evidence>
<dbReference type="Proteomes" id="UP001156682">
    <property type="component" value="Unassembled WGS sequence"/>
</dbReference>
<organism evidence="1 2">
    <name type="scientific">Marinospirillum insulare</name>
    <dbReference type="NCBI Taxonomy" id="217169"/>
    <lineage>
        <taxon>Bacteria</taxon>
        <taxon>Pseudomonadati</taxon>
        <taxon>Pseudomonadota</taxon>
        <taxon>Gammaproteobacteria</taxon>
        <taxon>Oceanospirillales</taxon>
        <taxon>Oceanospirillaceae</taxon>
        <taxon>Marinospirillum</taxon>
    </lineage>
</organism>
<dbReference type="NCBIfam" id="TIGR02532">
    <property type="entry name" value="IV_pilin_GFxxxE"/>
    <property type="match status" value="1"/>
</dbReference>
<dbReference type="PROSITE" id="PS00409">
    <property type="entry name" value="PROKAR_NTER_METHYL"/>
    <property type="match status" value="1"/>
</dbReference>
<dbReference type="EMBL" id="BSOR01000077">
    <property type="protein sequence ID" value="GLR65135.1"/>
    <property type="molecule type" value="Genomic_DNA"/>
</dbReference>
<dbReference type="InterPro" id="IPR012902">
    <property type="entry name" value="N_methyl_site"/>
</dbReference>
<accession>A0ABQ6A4W8</accession>
<reference evidence="2" key="1">
    <citation type="journal article" date="2019" name="Int. J. Syst. Evol. Microbiol.">
        <title>The Global Catalogue of Microorganisms (GCM) 10K type strain sequencing project: providing services to taxonomists for standard genome sequencing and annotation.</title>
        <authorList>
            <consortium name="The Broad Institute Genomics Platform"/>
            <consortium name="The Broad Institute Genome Sequencing Center for Infectious Disease"/>
            <person name="Wu L."/>
            <person name="Ma J."/>
        </authorList>
    </citation>
    <scope>NUCLEOTIDE SEQUENCE [LARGE SCALE GENOMIC DNA]</scope>
    <source>
        <strain evidence="2">NBRC 100033</strain>
    </source>
</reference>
<name>A0ABQ6A4W8_9GAMM</name>
<sequence length="229" mass="25299">MQKGFSLVEMLVASLFSGLILLSASQGLATLIKFQTNQSELVRLQERSNLAETALKNAIYQAQNVLTAGAATANYPNFSQQTRLLGYPKNSPINFNQFASSDWLLLSTGQSTKKRSLFHLDKKTYGFGLAFKDFRKATPRSDTLVNQVELVRFRFFCQDSQSWISASEARQCSQKISSVGFSVLLASSLAVSKTQANQFTLWGKQYAFPKDGRLRQVVSATVQLAGGSK</sequence>
<dbReference type="RefSeq" id="WP_027851653.1">
    <property type="nucleotide sequence ID" value="NZ_BSOR01000077.1"/>
</dbReference>
<keyword evidence="2" id="KW-1185">Reference proteome</keyword>
<gene>
    <name evidence="1" type="ORF">GCM10007878_25740</name>
</gene>
<evidence type="ECO:0000313" key="1">
    <source>
        <dbReference type="EMBL" id="GLR65135.1"/>
    </source>
</evidence>
<comment type="caution">
    <text evidence="1">The sequence shown here is derived from an EMBL/GenBank/DDBJ whole genome shotgun (WGS) entry which is preliminary data.</text>
</comment>
<evidence type="ECO:0008006" key="3">
    <source>
        <dbReference type="Google" id="ProtNLM"/>
    </source>
</evidence>
<protein>
    <recommendedName>
        <fullName evidence="3">Prepilin-type N-terminal cleavage/methylation domain-containing protein</fullName>
    </recommendedName>
</protein>